<comment type="caution">
    <text evidence="2">The sequence shown here is derived from an EMBL/GenBank/DDBJ whole genome shotgun (WGS) entry which is preliminary data.</text>
</comment>
<dbReference type="Gene3D" id="1.50.10.10">
    <property type="match status" value="1"/>
</dbReference>
<keyword evidence="1" id="KW-0378">Hydrolase</keyword>
<dbReference type="RefSeq" id="XP_031871507.1">
    <property type="nucleotide sequence ID" value="XM_032011814.1"/>
</dbReference>
<dbReference type="PANTHER" id="PTHR33886:SF8">
    <property type="entry name" value="UNSATURATED RHAMNOGALACTURONAN HYDROLASE (EUROFUNG)"/>
    <property type="match status" value="1"/>
</dbReference>
<organism evidence="2 3">
    <name type="scientific">Venustampulla echinocandica</name>
    <dbReference type="NCBI Taxonomy" id="2656787"/>
    <lineage>
        <taxon>Eukaryota</taxon>
        <taxon>Fungi</taxon>
        <taxon>Dikarya</taxon>
        <taxon>Ascomycota</taxon>
        <taxon>Pezizomycotina</taxon>
        <taxon>Leotiomycetes</taxon>
        <taxon>Helotiales</taxon>
        <taxon>Pleuroascaceae</taxon>
        <taxon>Venustampulla</taxon>
    </lineage>
</organism>
<dbReference type="InterPro" id="IPR012341">
    <property type="entry name" value="6hp_glycosidase-like_sf"/>
</dbReference>
<dbReference type="OrthoDB" id="2305845at2759"/>
<dbReference type="Pfam" id="PF07470">
    <property type="entry name" value="Glyco_hydro_88"/>
    <property type="match status" value="1"/>
</dbReference>
<dbReference type="SUPFAM" id="SSF48208">
    <property type="entry name" value="Six-hairpin glycosidases"/>
    <property type="match status" value="1"/>
</dbReference>
<keyword evidence="2" id="KW-0326">Glycosidase</keyword>
<dbReference type="Proteomes" id="UP000254866">
    <property type="component" value="Unassembled WGS sequence"/>
</dbReference>
<evidence type="ECO:0000256" key="1">
    <source>
        <dbReference type="ARBA" id="ARBA00022801"/>
    </source>
</evidence>
<dbReference type="GO" id="GO:0005975">
    <property type="term" value="P:carbohydrate metabolic process"/>
    <property type="evidence" value="ECO:0007669"/>
    <property type="project" value="InterPro"/>
</dbReference>
<evidence type="ECO:0000313" key="3">
    <source>
        <dbReference type="Proteomes" id="UP000254866"/>
    </source>
</evidence>
<dbReference type="GO" id="GO:0016798">
    <property type="term" value="F:hydrolase activity, acting on glycosyl bonds"/>
    <property type="evidence" value="ECO:0007669"/>
    <property type="project" value="UniProtKB-KW"/>
</dbReference>
<dbReference type="InterPro" id="IPR010905">
    <property type="entry name" value="Glyco_hydro_88"/>
</dbReference>
<name>A0A370TTK1_9HELO</name>
<proteinExistence type="predicted"/>
<protein>
    <submittedName>
        <fullName evidence="2">Six-hairpin glycosidase</fullName>
    </submittedName>
</protein>
<dbReference type="PANTHER" id="PTHR33886">
    <property type="entry name" value="UNSATURATED RHAMNOGALACTURONAN HYDROLASE (EUROFUNG)"/>
    <property type="match status" value="1"/>
</dbReference>
<keyword evidence="3" id="KW-1185">Reference proteome</keyword>
<reference evidence="2 3" key="1">
    <citation type="journal article" date="2018" name="IMA Fungus">
        <title>IMA Genome-F 9: Draft genome sequence of Annulohypoxylon stygium, Aspergillus mulundensis, Berkeleyomyces basicola (syn. Thielaviopsis basicola), Ceratocystis smalleyi, two Cercospora beticola strains, Coleophoma cylindrospora, Fusarium fracticaudum, Phialophora cf. hyalina, and Morchella septimelata.</title>
        <authorList>
            <person name="Wingfield B.D."/>
            <person name="Bills G.F."/>
            <person name="Dong Y."/>
            <person name="Huang W."/>
            <person name="Nel W.J."/>
            <person name="Swalarsk-Parry B.S."/>
            <person name="Vaghefi N."/>
            <person name="Wilken P.M."/>
            <person name="An Z."/>
            <person name="de Beer Z.W."/>
            <person name="De Vos L."/>
            <person name="Chen L."/>
            <person name="Duong T.A."/>
            <person name="Gao Y."/>
            <person name="Hammerbacher A."/>
            <person name="Kikkert J.R."/>
            <person name="Li Y."/>
            <person name="Li H."/>
            <person name="Li K."/>
            <person name="Li Q."/>
            <person name="Liu X."/>
            <person name="Ma X."/>
            <person name="Naidoo K."/>
            <person name="Pethybridge S.J."/>
            <person name="Sun J."/>
            <person name="Steenkamp E.T."/>
            <person name="van der Nest M.A."/>
            <person name="van Wyk S."/>
            <person name="Wingfield M.J."/>
            <person name="Xiong C."/>
            <person name="Yue Q."/>
            <person name="Zhang X."/>
        </authorList>
    </citation>
    <scope>NUCLEOTIDE SEQUENCE [LARGE SCALE GENOMIC DNA]</scope>
    <source>
        <strain evidence="2 3">BP 5553</strain>
    </source>
</reference>
<dbReference type="EMBL" id="NPIC01000002">
    <property type="protein sequence ID" value="RDL38851.1"/>
    <property type="molecule type" value="Genomic_DNA"/>
</dbReference>
<dbReference type="InterPro" id="IPR008928">
    <property type="entry name" value="6-hairpin_glycosidase_sf"/>
</dbReference>
<accession>A0A370TTK1</accession>
<dbReference type="STRING" id="2656787.A0A370TTK1"/>
<sequence>MPLVAHAIAAQDVHKSVESLIHHLVNDKDETGEFLLKLDDGRVIDTKGWAGWEWTHGVGLYGLWKYHTLTGNDETLAIIEDWFAARFAEGGTTKNINTVAAMLTLAYVYEKTGNKTYLPWLESWADWAMYDLPRTKYGGMSHQTYNAINAQELWDDTLMMTVLPLAKIGILLNRPAYVDEAKRQFLLHIQYLFDRKTGLWFHGWTFSDGGHNFAQGLWARGNSWITIAIPEMLELLDLPSNDAFRVHLLDTLEAQCQALLKYQEPSGLWRTLLDQPVSEGSYVESSATAGFAYGMLKGLRMRYIKGDEYRDSAVKAVTAVLEKIDERGELLDVSFGTGMGHTLQHYKDIPLTSMPYGQAMAIMVLGEFLRVFI</sequence>
<gene>
    <name evidence="2" type="ORF">BP5553_03191</name>
</gene>
<dbReference type="GeneID" id="43596040"/>
<dbReference type="InterPro" id="IPR052043">
    <property type="entry name" value="PolySaccharide_Degr_Enz"/>
</dbReference>
<evidence type="ECO:0000313" key="2">
    <source>
        <dbReference type="EMBL" id="RDL38851.1"/>
    </source>
</evidence>
<dbReference type="AlphaFoldDB" id="A0A370TTK1"/>